<feature type="compositionally biased region" description="Acidic residues" evidence="1">
    <location>
        <begin position="285"/>
        <end position="294"/>
    </location>
</feature>
<comment type="caution">
    <text evidence="2">The sequence shown here is derived from an EMBL/GenBank/DDBJ whole genome shotgun (WGS) entry which is preliminary data.</text>
</comment>
<keyword evidence="3" id="KW-1185">Reference proteome</keyword>
<name>A0A1V6QP13_9EURO</name>
<dbReference type="STRING" id="416450.A0A1V6QP13"/>
<reference evidence="3" key="1">
    <citation type="journal article" date="2017" name="Nat. Microbiol.">
        <title>Global analysis of biosynthetic gene clusters reveals vast potential of secondary metabolite production in Penicillium species.</title>
        <authorList>
            <person name="Nielsen J.C."/>
            <person name="Grijseels S."/>
            <person name="Prigent S."/>
            <person name="Ji B."/>
            <person name="Dainat J."/>
            <person name="Nielsen K.F."/>
            <person name="Frisvad J.C."/>
            <person name="Workman M."/>
            <person name="Nielsen J."/>
        </authorList>
    </citation>
    <scope>NUCLEOTIDE SEQUENCE [LARGE SCALE GENOMIC DNA]</scope>
    <source>
        <strain evidence="3">IBT 31811</strain>
    </source>
</reference>
<feature type="compositionally biased region" description="Basic and acidic residues" evidence="1">
    <location>
        <begin position="256"/>
        <end position="284"/>
    </location>
</feature>
<accession>A0A1V6QP13</accession>
<gene>
    <name evidence="2" type="ORF">PENANT_c001G01169</name>
</gene>
<sequence>MESADELKAQPLIRSTILAMSSPPFTITILRVFRSKDWTHGRDEEVDALLEQQQSLGLQQSYDQGWRLLIAHTSSEDTLSDMIVCFVVHEHFKEWFCEGLAFHRSFLAALSLTNEVNPSNQQPKHHSHLSSIQSLSKMSKSHTGALTSQARLKTLTFGAEETTRLLDVSSSSKTSLTGIIQAALVASLFANLPSEITILHAEGRMSPQEFQSFGGTIAESNNMPGFAHREIHTRQEITTASVWCEAQHIHSGTKAELARKKSKVKMDSARGRKSHNKADIRDSAGEAEDINLLH</sequence>
<evidence type="ECO:0000313" key="2">
    <source>
        <dbReference type="EMBL" id="OQD90901.1"/>
    </source>
</evidence>
<evidence type="ECO:0000313" key="3">
    <source>
        <dbReference type="Proteomes" id="UP000191672"/>
    </source>
</evidence>
<dbReference type="AlphaFoldDB" id="A0A1V6QP13"/>
<evidence type="ECO:0000256" key="1">
    <source>
        <dbReference type="SAM" id="MobiDB-lite"/>
    </source>
</evidence>
<dbReference type="Proteomes" id="UP000191672">
    <property type="component" value="Unassembled WGS sequence"/>
</dbReference>
<proteinExistence type="predicted"/>
<dbReference type="EMBL" id="MDYN01000001">
    <property type="protein sequence ID" value="OQD90901.1"/>
    <property type="molecule type" value="Genomic_DNA"/>
</dbReference>
<protein>
    <submittedName>
        <fullName evidence="2">Uncharacterized protein</fullName>
    </submittedName>
</protein>
<organism evidence="2 3">
    <name type="scientific">Penicillium antarcticum</name>
    <dbReference type="NCBI Taxonomy" id="416450"/>
    <lineage>
        <taxon>Eukaryota</taxon>
        <taxon>Fungi</taxon>
        <taxon>Dikarya</taxon>
        <taxon>Ascomycota</taxon>
        <taxon>Pezizomycotina</taxon>
        <taxon>Eurotiomycetes</taxon>
        <taxon>Eurotiomycetidae</taxon>
        <taxon>Eurotiales</taxon>
        <taxon>Aspergillaceae</taxon>
        <taxon>Penicillium</taxon>
    </lineage>
</organism>
<feature type="region of interest" description="Disordered" evidence="1">
    <location>
        <begin position="254"/>
        <end position="294"/>
    </location>
</feature>